<name>A0A4Y2MWF0_ARAVE</name>
<evidence type="ECO:0000313" key="3">
    <source>
        <dbReference type="Proteomes" id="UP000499080"/>
    </source>
</evidence>
<proteinExistence type="predicted"/>
<protein>
    <submittedName>
        <fullName evidence="2">Uncharacterized protein</fullName>
    </submittedName>
</protein>
<feature type="region of interest" description="Disordered" evidence="1">
    <location>
        <begin position="76"/>
        <end position="95"/>
    </location>
</feature>
<comment type="caution">
    <text evidence="2">The sequence shown here is derived from an EMBL/GenBank/DDBJ whole genome shotgun (WGS) entry which is preliminary data.</text>
</comment>
<evidence type="ECO:0000256" key="1">
    <source>
        <dbReference type="SAM" id="MobiDB-lite"/>
    </source>
</evidence>
<organism evidence="2 3">
    <name type="scientific">Araneus ventricosus</name>
    <name type="common">Orbweaver spider</name>
    <name type="synonym">Epeira ventricosa</name>
    <dbReference type="NCBI Taxonomy" id="182803"/>
    <lineage>
        <taxon>Eukaryota</taxon>
        <taxon>Metazoa</taxon>
        <taxon>Ecdysozoa</taxon>
        <taxon>Arthropoda</taxon>
        <taxon>Chelicerata</taxon>
        <taxon>Arachnida</taxon>
        <taxon>Araneae</taxon>
        <taxon>Araneomorphae</taxon>
        <taxon>Entelegynae</taxon>
        <taxon>Araneoidea</taxon>
        <taxon>Araneidae</taxon>
        <taxon>Araneus</taxon>
    </lineage>
</organism>
<sequence>MTLLLTIYQLPKKLLSSQYEAGIPLETIKPAIHLKASHAICPKLVFPPPILIEKSRHVIQSALAVGGAKIAHPTATLRSPPSGFPISYPRSEVPI</sequence>
<accession>A0A4Y2MWF0</accession>
<reference evidence="2 3" key="1">
    <citation type="journal article" date="2019" name="Sci. Rep.">
        <title>Orb-weaving spider Araneus ventricosus genome elucidates the spidroin gene catalogue.</title>
        <authorList>
            <person name="Kono N."/>
            <person name="Nakamura H."/>
            <person name="Ohtoshi R."/>
            <person name="Moran D.A.P."/>
            <person name="Shinohara A."/>
            <person name="Yoshida Y."/>
            <person name="Fujiwara M."/>
            <person name="Mori M."/>
            <person name="Tomita M."/>
            <person name="Arakawa K."/>
        </authorList>
    </citation>
    <scope>NUCLEOTIDE SEQUENCE [LARGE SCALE GENOMIC DNA]</scope>
</reference>
<dbReference type="Proteomes" id="UP000499080">
    <property type="component" value="Unassembled WGS sequence"/>
</dbReference>
<keyword evidence="3" id="KW-1185">Reference proteome</keyword>
<dbReference type="EMBL" id="BGPR01007851">
    <property type="protein sequence ID" value="GBN29986.1"/>
    <property type="molecule type" value="Genomic_DNA"/>
</dbReference>
<evidence type="ECO:0000313" key="2">
    <source>
        <dbReference type="EMBL" id="GBN29986.1"/>
    </source>
</evidence>
<dbReference type="AlphaFoldDB" id="A0A4Y2MWF0"/>
<gene>
    <name evidence="2" type="ORF">AVEN_198478_1</name>
</gene>